<dbReference type="AlphaFoldDB" id="A0A5J9U540"/>
<dbReference type="CDD" id="cd02440">
    <property type="entry name" value="AdoMet_MTases"/>
    <property type="match status" value="1"/>
</dbReference>
<dbReference type="OrthoDB" id="6349953at2759"/>
<feature type="non-terminal residue" evidence="8">
    <location>
        <position position="1"/>
    </location>
</feature>
<evidence type="ECO:0000256" key="7">
    <source>
        <dbReference type="PROSITE-ProRule" id="PRU00958"/>
    </source>
</evidence>
<keyword evidence="2 7" id="KW-0489">Methyltransferase</keyword>
<dbReference type="PROSITE" id="PS51626">
    <property type="entry name" value="SAM_MT_TRM1"/>
    <property type="match status" value="1"/>
</dbReference>
<accession>A0A5J9U540</accession>
<protein>
    <recommendedName>
        <fullName evidence="7">tRNA (guanine(26)-N(2))-dimethyltransferase</fullName>
        <ecNumber evidence="7">2.1.1.216</ecNumber>
    </recommendedName>
</protein>
<dbReference type="InterPro" id="IPR042296">
    <property type="entry name" value="tRNA_met_Trm1_C"/>
</dbReference>
<evidence type="ECO:0000256" key="3">
    <source>
        <dbReference type="ARBA" id="ARBA00022679"/>
    </source>
</evidence>
<dbReference type="GO" id="GO:0005634">
    <property type="term" value="C:nucleus"/>
    <property type="evidence" value="ECO:0007669"/>
    <property type="project" value="TreeGrafter"/>
</dbReference>
<dbReference type="Pfam" id="PF02005">
    <property type="entry name" value="TRM"/>
    <property type="match status" value="1"/>
</dbReference>
<dbReference type="FunFam" id="3.40.50.150:FF:000243">
    <property type="entry name" value="tRNA (guanine(26)-N(2))-dimethyltransferase"/>
    <property type="match status" value="1"/>
</dbReference>
<dbReference type="PANTHER" id="PTHR10631:SF9">
    <property type="entry name" value="TRNA (GUANINE(26)-N(2))-DIMETHYLTRANSFERASE"/>
    <property type="match status" value="1"/>
</dbReference>
<proteinExistence type="inferred from homology"/>
<keyword evidence="6 7" id="KW-0694">RNA-binding</keyword>
<gene>
    <name evidence="8" type="ORF">EJB05_34937</name>
</gene>
<dbReference type="GO" id="GO:0000049">
    <property type="term" value="F:tRNA binding"/>
    <property type="evidence" value="ECO:0007669"/>
    <property type="project" value="UniProtKB-UniRule"/>
</dbReference>
<dbReference type="GO" id="GO:0002940">
    <property type="term" value="P:tRNA N2-guanine methylation"/>
    <property type="evidence" value="ECO:0007669"/>
    <property type="project" value="TreeGrafter"/>
</dbReference>
<dbReference type="EC" id="2.1.1.216" evidence="7"/>
<dbReference type="SUPFAM" id="SSF53335">
    <property type="entry name" value="S-adenosyl-L-methionine-dependent methyltransferases"/>
    <property type="match status" value="1"/>
</dbReference>
<reference evidence="8 9" key="1">
    <citation type="journal article" date="2019" name="Sci. Rep.">
        <title>A high-quality genome of Eragrostis curvula grass provides insights into Poaceae evolution and supports new strategies to enhance forage quality.</title>
        <authorList>
            <person name="Carballo J."/>
            <person name="Santos B.A.C.M."/>
            <person name="Zappacosta D."/>
            <person name="Garbus I."/>
            <person name="Selva J.P."/>
            <person name="Gallo C.A."/>
            <person name="Diaz A."/>
            <person name="Albertini E."/>
            <person name="Caccamo M."/>
            <person name="Echenique V."/>
        </authorList>
    </citation>
    <scope>NUCLEOTIDE SEQUENCE [LARGE SCALE GENOMIC DNA]</scope>
    <source>
        <strain evidence="9">cv. Victoria</strain>
        <tissue evidence="8">Leaf</tissue>
    </source>
</reference>
<evidence type="ECO:0000313" key="8">
    <source>
        <dbReference type="EMBL" id="TVU18822.1"/>
    </source>
</evidence>
<evidence type="ECO:0000256" key="1">
    <source>
        <dbReference type="ARBA" id="ARBA00022555"/>
    </source>
</evidence>
<dbReference type="InterPro" id="IPR029063">
    <property type="entry name" value="SAM-dependent_MTases_sf"/>
</dbReference>
<keyword evidence="3 7" id="KW-0808">Transferase</keyword>
<comment type="caution">
    <text evidence="8">The sequence shown here is derived from an EMBL/GenBank/DDBJ whole genome shotgun (WGS) entry which is preliminary data.</text>
</comment>
<dbReference type="InterPro" id="IPR002905">
    <property type="entry name" value="Trm1"/>
</dbReference>
<dbReference type="Gene3D" id="3.30.56.70">
    <property type="entry name" value="N2,N2-dimethylguanosine tRNA methyltransferase, C-terminal domain"/>
    <property type="match status" value="1"/>
</dbReference>
<keyword evidence="9" id="KW-1185">Reference proteome</keyword>
<name>A0A5J9U540_9POAL</name>
<evidence type="ECO:0000256" key="5">
    <source>
        <dbReference type="ARBA" id="ARBA00022694"/>
    </source>
</evidence>
<evidence type="ECO:0000256" key="4">
    <source>
        <dbReference type="ARBA" id="ARBA00022691"/>
    </source>
</evidence>
<dbReference type="Proteomes" id="UP000324897">
    <property type="component" value="Chromosome 7"/>
</dbReference>
<keyword evidence="1 7" id="KW-0820">tRNA-binding</keyword>
<dbReference type="EMBL" id="RWGY01000029">
    <property type="protein sequence ID" value="TVU18822.1"/>
    <property type="molecule type" value="Genomic_DNA"/>
</dbReference>
<evidence type="ECO:0000256" key="2">
    <source>
        <dbReference type="ARBA" id="ARBA00022603"/>
    </source>
</evidence>
<dbReference type="Gene3D" id="3.40.50.150">
    <property type="entry name" value="Vaccinia Virus protein VP39"/>
    <property type="match status" value="1"/>
</dbReference>
<comment type="similarity">
    <text evidence="7">Belongs to the class I-like SAM-binding methyltransferase superfamily. Trm1 family.</text>
</comment>
<keyword evidence="5 7" id="KW-0819">tRNA processing</keyword>
<dbReference type="PANTHER" id="PTHR10631">
    <property type="entry name" value="N 2 ,N 2 -DIMETHYLGUANOSINE TRNA METHYLTRANSFERASE"/>
    <property type="match status" value="1"/>
</dbReference>
<dbReference type="GO" id="GO:0160104">
    <property type="term" value="F:tRNA (guanine(26)-N2)-dimethyltransferase activity"/>
    <property type="evidence" value="ECO:0007669"/>
    <property type="project" value="UniProtKB-UniRule"/>
</dbReference>
<dbReference type="FunFam" id="3.30.56.70:FF:000001">
    <property type="entry name" value="tRNA (guanine(26)-N(2))-dimethyltransferase"/>
    <property type="match status" value="1"/>
</dbReference>
<comment type="catalytic activity">
    <reaction evidence="7">
        <text>guanosine(26) in tRNA + 2 S-adenosyl-L-methionine = N(2)-dimethylguanosine(26) in tRNA + 2 S-adenosyl-L-homocysteine + 2 H(+)</text>
        <dbReference type="Rhea" id="RHEA:43140"/>
        <dbReference type="Rhea" id="RHEA-COMP:10359"/>
        <dbReference type="Rhea" id="RHEA-COMP:10360"/>
        <dbReference type="ChEBI" id="CHEBI:15378"/>
        <dbReference type="ChEBI" id="CHEBI:57856"/>
        <dbReference type="ChEBI" id="CHEBI:59789"/>
        <dbReference type="ChEBI" id="CHEBI:74269"/>
        <dbReference type="ChEBI" id="CHEBI:74513"/>
        <dbReference type="EC" id="2.1.1.216"/>
    </reaction>
</comment>
<organism evidence="8 9">
    <name type="scientific">Eragrostis curvula</name>
    <name type="common">weeping love grass</name>
    <dbReference type="NCBI Taxonomy" id="38414"/>
    <lineage>
        <taxon>Eukaryota</taxon>
        <taxon>Viridiplantae</taxon>
        <taxon>Streptophyta</taxon>
        <taxon>Embryophyta</taxon>
        <taxon>Tracheophyta</taxon>
        <taxon>Spermatophyta</taxon>
        <taxon>Magnoliopsida</taxon>
        <taxon>Liliopsida</taxon>
        <taxon>Poales</taxon>
        <taxon>Poaceae</taxon>
        <taxon>PACMAD clade</taxon>
        <taxon>Chloridoideae</taxon>
        <taxon>Eragrostideae</taxon>
        <taxon>Eragrostidinae</taxon>
        <taxon>Eragrostis</taxon>
    </lineage>
</organism>
<dbReference type="Gramene" id="TVU18822">
    <property type="protein sequence ID" value="TVU18822"/>
    <property type="gene ID" value="EJB05_34937"/>
</dbReference>
<evidence type="ECO:0000313" key="9">
    <source>
        <dbReference type="Proteomes" id="UP000324897"/>
    </source>
</evidence>
<sequence>MAAAAAISFPISLSPPLHPSRRRAPRPSCTHSERGVSFDPGSAFYRSDSAAGRDLAVLAATLNRRGRADPAAPFLCLDAMCGCGIRALRYLAQAGADFVWANDASEALRPVIVANLSRFDREAAPPDTGRRRWVASHNVADRLLAEQYLRREYFDVIDVDSFGGDSAYVRAALLALKIGGLLYLTSTDWRSARGYGSRSSLSSYGAYVRPTPYPNEVGLRMVIGGAAREAAMLGFHIRPMFSYFAYHGPIYRVMVQLCNGKEDGISNYGFICHCKSCGQSQTFGFDELGQIACGCTDRTGADSITVVGPLWIGPLHDASFLTRMLTLASEWGWATENDVTLGKLLRTMIEESDPRLPPGYIRLDEISHRAKVNSPPLGTLINSLRKEGFAACRSHIGANAIKTNSPISSCIDVAREIRNMPVTPYVSFTK</sequence>
<keyword evidence="4 7" id="KW-0949">S-adenosyl-L-methionine</keyword>
<evidence type="ECO:0000256" key="6">
    <source>
        <dbReference type="ARBA" id="ARBA00022884"/>
    </source>
</evidence>